<dbReference type="Pfam" id="PF03372">
    <property type="entry name" value="Exo_endo_phos"/>
    <property type="match status" value="1"/>
</dbReference>
<proteinExistence type="predicted"/>
<dbReference type="RefSeq" id="WP_301201086.1">
    <property type="nucleotide sequence ID" value="NZ_JAPDPI010000036.1"/>
</dbReference>
<evidence type="ECO:0000259" key="1">
    <source>
        <dbReference type="Pfam" id="PF03372"/>
    </source>
</evidence>
<dbReference type="GO" id="GO:0003824">
    <property type="term" value="F:catalytic activity"/>
    <property type="evidence" value="ECO:0007669"/>
    <property type="project" value="InterPro"/>
</dbReference>
<keyword evidence="3" id="KW-1185">Reference proteome</keyword>
<name>A0AAE3MG75_9BACT</name>
<evidence type="ECO:0000313" key="3">
    <source>
        <dbReference type="Proteomes" id="UP001207408"/>
    </source>
</evidence>
<dbReference type="Gene3D" id="3.60.10.10">
    <property type="entry name" value="Endonuclease/exonuclease/phosphatase"/>
    <property type="match status" value="1"/>
</dbReference>
<dbReference type="InterPro" id="IPR005135">
    <property type="entry name" value="Endo/exonuclease/phosphatase"/>
</dbReference>
<evidence type="ECO:0000313" key="2">
    <source>
        <dbReference type="EMBL" id="MCW3807057.1"/>
    </source>
</evidence>
<dbReference type="PANTHER" id="PTHR11371:SF31">
    <property type="entry name" value="EXTRACELLULAR NUCLEASE"/>
    <property type="match status" value="1"/>
</dbReference>
<sequence length="321" mass="36990">MKSLLTILLLITFTTIWSQKQTLRIATWNIEHLGSAGRGFPEIKKQLPARTSSDFQMIAALIKDTLTLDIVAVQEISITGFKSETAYSKELYQIISYLGSDWKYYLAKIDTTERETEMQNAFIYNTNSAHLSKVFEMNINDFKVGAKSIFDRVPLVGYFKATNPKVKNEDFLIVNLHLASGQDNDENHIVAMIMVEQNLNEELKAHGISTREYDRIILGDFNDNPYLKDETGNNVYLPTLYNYMKLKGYKDYVDETFQTTRMSKNMNSIIDHILVKENLQENIPSSKATIYKPDVKNKSTLNNWRSNYSDHFPISIEIDFN</sequence>
<accession>A0AAE3MG75</accession>
<dbReference type="EMBL" id="JAPDPI010000036">
    <property type="protein sequence ID" value="MCW3807057.1"/>
    <property type="molecule type" value="Genomic_DNA"/>
</dbReference>
<comment type="caution">
    <text evidence="2">The sequence shown here is derived from an EMBL/GenBank/DDBJ whole genome shotgun (WGS) entry which is preliminary data.</text>
</comment>
<reference evidence="2" key="1">
    <citation type="submission" date="2022-10" db="EMBL/GenBank/DDBJ databases">
        <authorList>
            <person name="Yu W.X."/>
        </authorList>
    </citation>
    <scope>NUCLEOTIDE SEQUENCE</scope>
    <source>
        <strain evidence="2">D04</strain>
    </source>
</reference>
<organism evidence="2 3">
    <name type="scientific">Plebeiibacterium marinum</name>
    <dbReference type="NCBI Taxonomy" id="2992111"/>
    <lineage>
        <taxon>Bacteria</taxon>
        <taxon>Pseudomonadati</taxon>
        <taxon>Bacteroidota</taxon>
        <taxon>Bacteroidia</taxon>
        <taxon>Marinilabiliales</taxon>
        <taxon>Marinilabiliaceae</taxon>
        <taxon>Plebeiibacterium</taxon>
    </lineage>
</organism>
<dbReference type="InterPro" id="IPR036691">
    <property type="entry name" value="Endo/exonu/phosph_ase_sf"/>
</dbReference>
<feature type="domain" description="Endonuclease/exonuclease/phosphatase" evidence="1">
    <location>
        <begin position="26"/>
        <end position="279"/>
    </location>
</feature>
<dbReference type="PANTHER" id="PTHR11371">
    <property type="entry name" value="DEOXYRIBONUCLEASE"/>
    <property type="match status" value="1"/>
</dbReference>
<dbReference type="Proteomes" id="UP001207408">
    <property type="component" value="Unassembled WGS sequence"/>
</dbReference>
<dbReference type="AlphaFoldDB" id="A0AAE3MG75"/>
<dbReference type="SUPFAM" id="SSF56219">
    <property type="entry name" value="DNase I-like"/>
    <property type="match status" value="1"/>
</dbReference>
<gene>
    <name evidence="2" type="ORF">OM074_15575</name>
</gene>
<protein>
    <recommendedName>
        <fullName evidence="1">Endonuclease/exonuclease/phosphatase domain-containing protein</fullName>
    </recommendedName>
</protein>